<organism evidence="1">
    <name type="scientific">Diospyros kaki</name>
    <name type="common">Kaki persimmon</name>
    <name type="synonym">Diospyros chinensis</name>
    <dbReference type="NCBI Taxonomy" id="35925"/>
    <lineage>
        <taxon>Eukaryota</taxon>
        <taxon>Viridiplantae</taxon>
        <taxon>Streptophyta</taxon>
        <taxon>Embryophyta</taxon>
        <taxon>Tracheophyta</taxon>
        <taxon>Spermatophyta</taxon>
        <taxon>Magnoliopsida</taxon>
        <taxon>eudicotyledons</taxon>
        <taxon>Gunneridae</taxon>
        <taxon>Pentapetalae</taxon>
        <taxon>asterids</taxon>
        <taxon>Ericales</taxon>
        <taxon>Ebenaceae</taxon>
        <taxon>Diospyros</taxon>
    </lineage>
</organism>
<sequence length="61" mass="6631">ADIFTKGLSRVRLSFLCNKLGFRLSPIYSHVPAALDKTMTICSNSTSKSNLRGNVGEIDAD</sequence>
<reference evidence="1" key="2">
    <citation type="journal article" date="2009" name="Tree Genet. Genomes">
        <title>Development of retrotransposon primers and their utilization for germplasm identification in Diospyros spp. (Ebenaceae).</title>
        <authorList>
            <person name="Du X."/>
            <person name="Zhang Q."/>
            <person name="Luo Z."/>
        </authorList>
    </citation>
    <scope>NUCLEOTIDE SEQUENCE</scope>
</reference>
<reference evidence="1" key="1">
    <citation type="submission" date="2007-07" db="EMBL/GenBank/DDBJ databases">
        <authorList>
            <person name="Du X.Y."/>
            <person name="Zhang Q.L."/>
            <person name="Luo Z.R."/>
        </authorList>
    </citation>
    <scope>NUCLEOTIDE SEQUENCE</scope>
</reference>
<dbReference type="AlphaFoldDB" id="A7UGT9"/>
<feature type="non-terminal residue" evidence="1">
    <location>
        <position position="1"/>
    </location>
</feature>
<protein>
    <submittedName>
        <fullName evidence="1">Ribonuclease H</fullName>
    </submittedName>
</protein>
<accession>A7UGT9</accession>
<gene>
    <name evidence="1" type="primary">rnaseH</name>
</gene>
<evidence type="ECO:0000313" key="1">
    <source>
        <dbReference type="EMBL" id="ABU49413.1"/>
    </source>
</evidence>
<dbReference type="EMBL" id="EU068724">
    <property type="protein sequence ID" value="ABU49413.1"/>
    <property type="molecule type" value="Genomic_DNA"/>
</dbReference>
<name>A7UGT9_DIOKA</name>
<proteinExistence type="predicted"/>